<feature type="region of interest" description="Disordered" evidence="1">
    <location>
        <begin position="140"/>
        <end position="168"/>
    </location>
</feature>
<comment type="caution">
    <text evidence="2">The sequence shown here is derived from an EMBL/GenBank/DDBJ whole genome shotgun (WGS) entry which is preliminary data.</text>
</comment>
<evidence type="ECO:0000313" key="2">
    <source>
        <dbReference type="EMBL" id="MPM48192.1"/>
    </source>
</evidence>
<protein>
    <submittedName>
        <fullName evidence="2">Uncharacterized protein</fullName>
    </submittedName>
</protein>
<evidence type="ECO:0000256" key="1">
    <source>
        <dbReference type="SAM" id="MobiDB-lite"/>
    </source>
</evidence>
<organism evidence="2">
    <name type="scientific">bioreactor metagenome</name>
    <dbReference type="NCBI Taxonomy" id="1076179"/>
    <lineage>
        <taxon>unclassified sequences</taxon>
        <taxon>metagenomes</taxon>
        <taxon>ecological metagenomes</taxon>
    </lineage>
</organism>
<dbReference type="EMBL" id="VSSQ01011990">
    <property type="protein sequence ID" value="MPM48192.1"/>
    <property type="molecule type" value="Genomic_DNA"/>
</dbReference>
<reference evidence="2" key="1">
    <citation type="submission" date="2019-08" db="EMBL/GenBank/DDBJ databases">
        <authorList>
            <person name="Kucharzyk K."/>
            <person name="Murdoch R.W."/>
            <person name="Higgins S."/>
            <person name="Loffler F."/>
        </authorList>
    </citation>
    <scope>NUCLEOTIDE SEQUENCE</scope>
</reference>
<feature type="compositionally biased region" description="Basic and acidic residues" evidence="1">
    <location>
        <begin position="233"/>
        <end position="242"/>
    </location>
</feature>
<accession>A0A645A537</accession>
<name>A0A645A537_9ZZZZ</name>
<gene>
    <name evidence="2" type="ORF">SDC9_94916</name>
</gene>
<dbReference type="AlphaFoldDB" id="A0A645A537"/>
<feature type="region of interest" description="Disordered" evidence="1">
    <location>
        <begin position="205"/>
        <end position="295"/>
    </location>
</feature>
<proteinExistence type="predicted"/>
<sequence>MVVKLLPPEAHRGVGHPHVPEAAEGPAQGFGLLVPDFVHLGHIAGDGVVISVRGPGQGLGVVQVQALHQVLEPLVEVDGAPVDLPEGLELVHLREKGSVGCVLQPVPGSVHVAQADLPRRVGPSGPEVLSLLLPELLSGKEDGDDLPEVREKGPVVRGEGQLGRRGPHVGHLDEEVVRVHHGAFALPREEPLRIDGEILVQGQVVQQQDHRRAPVLPPRPSRLLPEGSPGAGEPHEHGRVDPPDVDSQLQHVGGHEAPQPARRHFLLDVPPLQGPVSSPIAGDQGGHVPPSGLRG</sequence>